<dbReference type="InterPro" id="IPR004358">
    <property type="entry name" value="Sig_transdc_His_kin-like_C"/>
</dbReference>
<keyword evidence="13" id="KW-1185">Reference proteome</keyword>
<evidence type="ECO:0000256" key="3">
    <source>
        <dbReference type="ARBA" id="ARBA00022553"/>
    </source>
</evidence>
<dbReference type="Pfam" id="PF08447">
    <property type="entry name" value="PAS_3"/>
    <property type="match status" value="1"/>
</dbReference>
<keyword evidence="4" id="KW-0808">Transferase</keyword>
<evidence type="ECO:0000256" key="4">
    <source>
        <dbReference type="ARBA" id="ARBA00022679"/>
    </source>
</evidence>
<dbReference type="PROSITE" id="PS50113">
    <property type="entry name" value="PAC"/>
    <property type="match status" value="1"/>
</dbReference>
<dbReference type="NCBIfam" id="TIGR00229">
    <property type="entry name" value="sensory_box"/>
    <property type="match status" value="1"/>
</dbReference>
<keyword evidence="12" id="KW-0547">Nucleotide-binding</keyword>
<organism evidence="12 13">
    <name type="scientific">Hyalangium rubrum</name>
    <dbReference type="NCBI Taxonomy" id="3103134"/>
    <lineage>
        <taxon>Bacteria</taxon>
        <taxon>Pseudomonadati</taxon>
        <taxon>Myxococcota</taxon>
        <taxon>Myxococcia</taxon>
        <taxon>Myxococcales</taxon>
        <taxon>Cystobacterineae</taxon>
        <taxon>Archangiaceae</taxon>
        <taxon>Hyalangium</taxon>
    </lineage>
</organism>
<dbReference type="PROSITE" id="PS50112">
    <property type="entry name" value="PAS"/>
    <property type="match status" value="1"/>
</dbReference>
<dbReference type="SUPFAM" id="SSF55785">
    <property type="entry name" value="PYP-like sensor domain (PAS domain)"/>
    <property type="match status" value="1"/>
</dbReference>
<evidence type="ECO:0000313" key="12">
    <source>
        <dbReference type="EMBL" id="MDY7231441.1"/>
    </source>
</evidence>
<evidence type="ECO:0000256" key="2">
    <source>
        <dbReference type="ARBA" id="ARBA00012438"/>
    </source>
</evidence>
<dbReference type="CDD" id="cd00130">
    <property type="entry name" value="PAS"/>
    <property type="match status" value="1"/>
</dbReference>
<comment type="caution">
    <text evidence="12">The sequence shown here is derived from an EMBL/GenBank/DDBJ whole genome shotgun (WGS) entry which is preliminary data.</text>
</comment>
<dbReference type="Pfam" id="PF00072">
    <property type="entry name" value="Response_reg"/>
    <property type="match status" value="1"/>
</dbReference>
<dbReference type="InterPro" id="IPR005467">
    <property type="entry name" value="His_kinase_dom"/>
</dbReference>
<feature type="domain" description="PAC" evidence="11">
    <location>
        <begin position="228"/>
        <end position="280"/>
    </location>
</feature>
<dbReference type="Gene3D" id="3.30.565.10">
    <property type="entry name" value="Histidine kinase-like ATPase, C-terminal domain"/>
    <property type="match status" value="1"/>
</dbReference>
<dbReference type="CDD" id="cd00082">
    <property type="entry name" value="HisKA"/>
    <property type="match status" value="1"/>
</dbReference>
<dbReference type="InterPro" id="IPR013655">
    <property type="entry name" value="PAS_fold_3"/>
</dbReference>
<dbReference type="Gene3D" id="3.40.50.2300">
    <property type="match status" value="1"/>
</dbReference>
<reference evidence="12 13" key="1">
    <citation type="submission" date="2023-12" db="EMBL/GenBank/DDBJ databases">
        <title>the genome sequence of Hyalangium sp. s54d21.</title>
        <authorList>
            <person name="Zhang X."/>
        </authorList>
    </citation>
    <scope>NUCLEOTIDE SEQUENCE [LARGE SCALE GENOMIC DNA]</scope>
    <source>
        <strain evidence="13">s54d21</strain>
    </source>
</reference>
<evidence type="ECO:0000256" key="6">
    <source>
        <dbReference type="PROSITE-ProRule" id="PRU00169"/>
    </source>
</evidence>
<dbReference type="GO" id="GO:0005524">
    <property type="term" value="F:ATP binding"/>
    <property type="evidence" value="ECO:0007669"/>
    <property type="project" value="UniProtKB-KW"/>
</dbReference>
<dbReference type="InterPro" id="IPR000014">
    <property type="entry name" value="PAS"/>
</dbReference>
<evidence type="ECO:0000259" key="9">
    <source>
        <dbReference type="PROSITE" id="PS50110"/>
    </source>
</evidence>
<accession>A0ABU5HD97</accession>
<dbReference type="SMART" id="SM00387">
    <property type="entry name" value="HATPase_c"/>
    <property type="match status" value="1"/>
</dbReference>
<dbReference type="SMART" id="SM00388">
    <property type="entry name" value="HisKA"/>
    <property type="match status" value="1"/>
</dbReference>
<dbReference type="PRINTS" id="PR00344">
    <property type="entry name" value="BCTRLSENSOR"/>
</dbReference>
<evidence type="ECO:0000256" key="7">
    <source>
        <dbReference type="SAM" id="Coils"/>
    </source>
</evidence>
<dbReference type="Pfam" id="PF00512">
    <property type="entry name" value="HisKA"/>
    <property type="match status" value="1"/>
</dbReference>
<dbReference type="SUPFAM" id="SSF55874">
    <property type="entry name" value="ATPase domain of HSP90 chaperone/DNA topoisomerase II/histidine kinase"/>
    <property type="match status" value="1"/>
</dbReference>
<protein>
    <recommendedName>
        <fullName evidence="2">histidine kinase</fullName>
        <ecNumber evidence="2">2.7.13.3</ecNumber>
    </recommendedName>
</protein>
<keyword evidence="3 6" id="KW-0597">Phosphoprotein</keyword>
<dbReference type="Gene3D" id="1.10.287.130">
    <property type="match status" value="1"/>
</dbReference>
<dbReference type="Gene3D" id="3.30.450.20">
    <property type="entry name" value="PAS domain"/>
    <property type="match status" value="1"/>
</dbReference>
<dbReference type="Pfam" id="PF02518">
    <property type="entry name" value="HATPase_c"/>
    <property type="match status" value="1"/>
</dbReference>
<dbReference type="SMART" id="SM00086">
    <property type="entry name" value="PAC"/>
    <property type="match status" value="1"/>
</dbReference>
<keyword evidence="7" id="KW-0175">Coiled coil</keyword>
<dbReference type="InterPro" id="IPR001789">
    <property type="entry name" value="Sig_transdc_resp-reg_receiver"/>
</dbReference>
<keyword evidence="12" id="KW-0067">ATP-binding</keyword>
<dbReference type="PROSITE" id="PS50110">
    <property type="entry name" value="RESPONSE_REGULATORY"/>
    <property type="match status" value="1"/>
</dbReference>
<evidence type="ECO:0000259" key="11">
    <source>
        <dbReference type="PROSITE" id="PS50113"/>
    </source>
</evidence>
<dbReference type="SMART" id="SM00448">
    <property type="entry name" value="REC"/>
    <property type="match status" value="1"/>
</dbReference>
<feature type="domain" description="PAS" evidence="10">
    <location>
        <begin position="152"/>
        <end position="224"/>
    </location>
</feature>
<dbReference type="InterPro" id="IPR001610">
    <property type="entry name" value="PAC"/>
</dbReference>
<dbReference type="InterPro" id="IPR003594">
    <property type="entry name" value="HATPase_dom"/>
</dbReference>
<dbReference type="InterPro" id="IPR003661">
    <property type="entry name" value="HisK_dim/P_dom"/>
</dbReference>
<dbReference type="PROSITE" id="PS50109">
    <property type="entry name" value="HIS_KIN"/>
    <property type="match status" value="1"/>
</dbReference>
<dbReference type="EMBL" id="JAXIVS010000014">
    <property type="protein sequence ID" value="MDY7231441.1"/>
    <property type="molecule type" value="Genomic_DNA"/>
</dbReference>
<comment type="catalytic activity">
    <reaction evidence="1">
        <text>ATP + protein L-histidine = ADP + protein N-phospho-L-histidine.</text>
        <dbReference type="EC" id="2.7.13.3"/>
    </reaction>
</comment>
<dbReference type="InterPro" id="IPR011006">
    <property type="entry name" value="CheY-like_superfamily"/>
</dbReference>
<dbReference type="Gene3D" id="2.10.70.100">
    <property type="match status" value="1"/>
</dbReference>
<evidence type="ECO:0000313" key="13">
    <source>
        <dbReference type="Proteomes" id="UP001291309"/>
    </source>
</evidence>
<dbReference type="PANTHER" id="PTHR43304">
    <property type="entry name" value="PHYTOCHROME-LIKE PROTEIN CPH1"/>
    <property type="match status" value="1"/>
</dbReference>
<dbReference type="PANTHER" id="PTHR43304:SF1">
    <property type="entry name" value="PAC DOMAIN-CONTAINING PROTEIN"/>
    <property type="match status" value="1"/>
</dbReference>
<dbReference type="SUPFAM" id="SSF52172">
    <property type="entry name" value="CheY-like"/>
    <property type="match status" value="1"/>
</dbReference>
<feature type="coiled-coil region" evidence="7">
    <location>
        <begin position="119"/>
        <end position="155"/>
    </location>
</feature>
<dbReference type="SMART" id="SM00091">
    <property type="entry name" value="PAS"/>
    <property type="match status" value="1"/>
</dbReference>
<feature type="modified residue" description="4-aspartylphosphate" evidence="6">
    <location>
        <position position="69"/>
    </location>
</feature>
<feature type="domain" description="Histidine kinase" evidence="8">
    <location>
        <begin position="298"/>
        <end position="513"/>
    </location>
</feature>
<keyword evidence="5" id="KW-0418">Kinase</keyword>
<dbReference type="EC" id="2.7.13.3" evidence="2"/>
<dbReference type="InterPro" id="IPR000700">
    <property type="entry name" value="PAS-assoc_C"/>
</dbReference>
<dbReference type="RefSeq" id="WP_321550150.1">
    <property type="nucleotide sequence ID" value="NZ_JAXIVS010000014.1"/>
</dbReference>
<dbReference type="Proteomes" id="UP001291309">
    <property type="component" value="Unassembled WGS sequence"/>
</dbReference>
<gene>
    <name evidence="12" type="ORF">SYV04_33930</name>
</gene>
<evidence type="ECO:0000256" key="5">
    <source>
        <dbReference type="ARBA" id="ARBA00022777"/>
    </source>
</evidence>
<name>A0ABU5HD97_9BACT</name>
<dbReference type="InterPro" id="IPR035965">
    <property type="entry name" value="PAS-like_dom_sf"/>
</dbReference>
<sequence length="524" mass="59410">MQSLARELMPEPEPKPLSILLLEDNELDARLVTTQLEEVGMPFRLERVEGRESFMRALERGGYDIILSDYNIPGFDGVSALAAVRRVLPDIPFLFVTGALGEERAIELLKRGATDYVLKNRLERLVPSVERALRQAESEQLRRETEKALRKSEERYQLVIRATSDVVWDWDLEKGTVEWSDSIETMFGITRREMEADTDAWLARVHPEERERVWQGMQQALTSRVDRWQAEYRFQRANGTYAFVVDRGYIVRDEGGQAQRMAGAMQDITEQKRSEEERQQLLSEARRRVEFEQQLVGIVSHDLRGPLNAILTGASMMLQRETIEPWQAKTAARILSCAERSNRLIRDLLDFTQARMGGGIPVRPASADLHEVTQQVVEEARAVHVERNILVTQGGEGRGEWDADRMAQVVSNLVTNALKYSPEGTQVRVETVGEPERMVLRVHNVGEPIAADLLPRIFEPLRRGKRRTNRSDRSIGLGLYIVRELVLAHGGTVEVNSTEAEGTTFTVSLPRTIPVLSAEPPAID</sequence>
<dbReference type="InterPro" id="IPR036097">
    <property type="entry name" value="HisK_dim/P_sf"/>
</dbReference>
<evidence type="ECO:0000259" key="8">
    <source>
        <dbReference type="PROSITE" id="PS50109"/>
    </source>
</evidence>
<evidence type="ECO:0000259" key="10">
    <source>
        <dbReference type="PROSITE" id="PS50112"/>
    </source>
</evidence>
<evidence type="ECO:0000256" key="1">
    <source>
        <dbReference type="ARBA" id="ARBA00000085"/>
    </source>
</evidence>
<feature type="domain" description="Response regulatory" evidence="9">
    <location>
        <begin position="18"/>
        <end position="134"/>
    </location>
</feature>
<dbReference type="InterPro" id="IPR052162">
    <property type="entry name" value="Sensor_kinase/Photoreceptor"/>
</dbReference>
<dbReference type="CDD" id="cd00075">
    <property type="entry name" value="HATPase"/>
    <property type="match status" value="1"/>
</dbReference>
<dbReference type="SUPFAM" id="SSF47384">
    <property type="entry name" value="Homodimeric domain of signal transducing histidine kinase"/>
    <property type="match status" value="1"/>
</dbReference>
<dbReference type="CDD" id="cd00156">
    <property type="entry name" value="REC"/>
    <property type="match status" value="1"/>
</dbReference>
<dbReference type="InterPro" id="IPR036890">
    <property type="entry name" value="HATPase_C_sf"/>
</dbReference>
<proteinExistence type="predicted"/>